<feature type="compositionally biased region" description="Polar residues" evidence="1">
    <location>
        <begin position="9"/>
        <end position="23"/>
    </location>
</feature>
<proteinExistence type="predicted"/>
<evidence type="ECO:0000313" key="3">
    <source>
        <dbReference type="Proteomes" id="UP001152523"/>
    </source>
</evidence>
<dbReference type="EMBL" id="CAMAPF010000991">
    <property type="protein sequence ID" value="CAH9135967.1"/>
    <property type="molecule type" value="Genomic_DNA"/>
</dbReference>
<keyword evidence="3" id="KW-1185">Reference proteome</keyword>
<dbReference type="AlphaFoldDB" id="A0AAV0FKL8"/>
<comment type="caution">
    <text evidence="2">The sequence shown here is derived from an EMBL/GenBank/DDBJ whole genome shotgun (WGS) entry which is preliminary data.</text>
</comment>
<reference evidence="2" key="1">
    <citation type="submission" date="2022-07" db="EMBL/GenBank/DDBJ databases">
        <authorList>
            <person name="Macas J."/>
            <person name="Novak P."/>
            <person name="Neumann P."/>
        </authorList>
    </citation>
    <scope>NUCLEOTIDE SEQUENCE</scope>
</reference>
<protein>
    <submittedName>
        <fullName evidence="2">Uncharacterized protein</fullName>
    </submittedName>
</protein>
<feature type="compositionally biased region" description="Polar residues" evidence="1">
    <location>
        <begin position="94"/>
        <end position="106"/>
    </location>
</feature>
<organism evidence="2 3">
    <name type="scientific">Cuscuta epithymum</name>
    <dbReference type="NCBI Taxonomy" id="186058"/>
    <lineage>
        <taxon>Eukaryota</taxon>
        <taxon>Viridiplantae</taxon>
        <taxon>Streptophyta</taxon>
        <taxon>Embryophyta</taxon>
        <taxon>Tracheophyta</taxon>
        <taxon>Spermatophyta</taxon>
        <taxon>Magnoliopsida</taxon>
        <taxon>eudicotyledons</taxon>
        <taxon>Gunneridae</taxon>
        <taxon>Pentapetalae</taxon>
        <taxon>asterids</taxon>
        <taxon>lamiids</taxon>
        <taxon>Solanales</taxon>
        <taxon>Convolvulaceae</taxon>
        <taxon>Cuscuteae</taxon>
        <taxon>Cuscuta</taxon>
        <taxon>Cuscuta subgen. Cuscuta</taxon>
    </lineage>
</organism>
<name>A0AAV0FKL8_9ASTE</name>
<evidence type="ECO:0000256" key="1">
    <source>
        <dbReference type="SAM" id="MobiDB-lite"/>
    </source>
</evidence>
<sequence>MDATEPKMVTTNLSSPTLKSTVLQQKKNKESKNNTTKQTASKNKSETKKIKFLSQLPEHHELPCPSHWPQPNHLRRAYRTKPAPSPFFAPSSAILSPTFFSSSRPS</sequence>
<evidence type="ECO:0000313" key="2">
    <source>
        <dbReference type="EMBL" id="CAH9135967.1"/>
    </source>
</evidence>
<dbReference type="Proteomes" id="UP001152523">
    <property type="component" value="Unassembled WGS sequence"/>
</dbReference>
<accession>A0AAV0FKL8</accession>
<feature type="region of interest" description="Disordered" evidence="1">
    <location>
        <begin position="1"/>
        <end position="106"/>
    </location>
</feature>
<gene>
    <name evidence="2" type="ORF">CEPIT_LOCUS34922</name>
</gene>